<dbReference type="EMBL" id="JAHRIQ010069966">
    <property type="protein sequence ID" value="MEQ2243442.1"/>
    <property type="molecule type" value="Genomic_DNA"/>
</dbReference>
<accession>A0ABV0UI46</accession>
<comment type="caution">
    <text evidence="2">The sequence shown here is derived from an EMBL/GenBank/DDBJ whole genome shotgun (WGS) entry which is preliminary data.</text>
</comment>
<feature type="chain" id="PRO_5045570615" evidence="1">
    <location>
        <begin position="17"/>
        <end position="99"/>
    </location>
</feature>
<protein>
    <submittedName>
        <fullName evidence="2">Uncharacterized protein</fullName>
    </submittedName>
</protein>
<evidence type="ECO:0000256" key="1">
    <source>
        <dbReference type="SAM" id="SignalP"/>
    </source>
</evidence>
<evidence type="ECO:0000313" key="2">
    <source>
        <dbReference type="EMBL" id="MEQ2243442.1"/>
    </source>
</evidence>
<keyword evidence="3" id="KW-1185">Reference proteome</keyword>
<gene>
    <name evidence="2" type="ORF">ILYODFUR_007142</name>
</gene>
<evidence type="ECO:0000313" key="3">
    <source>
        <dbReference type="Proteomes" id="UP001482620"/>
    </source>
</evidence>
<sequence>MRLYLTWLHSIQLVLREFPLSVFSELAFWDVLSSSNVNSGMKHYTDGWRRRFKPELQASAGPWKHNRYHTEQRETKWSGAVWNGKGALVTRRCHFVLQA</sequence>
<reference evidence="2 3" key="1">
    <citation type="submission" date="2021-06" db="EMBL/GenBank/DDBJ databases">
        <authorList>
            <person name="Palmer J.M."/>
        </authorList>
    </citation>
    <scope>NUCLEOTIDE SEQUENCE [LARGE SCALE GENOMIC DNA]</scope>
    <source>
        <strain evidence="3">if_2019</strain>
        <tissue evidence="2">Muscle</tissue>
    </source>
</reference>
<dbReference type="Proteomes" id="UP001482620">
    <property type="component" value="Unassembled WGS sequence"/>
</dbReference>
<keyword evidence="1" id="KW-0732">Signal</keyword>
<feature type="signal peptide" evidence="1">
    <location>
        <begin position="1"/>
        <end position="16"/>
    </location>
</feature>
<name>A0ABV0UI46_9TELE</name>
<proteinExistence type="predicted"/>
<organism evidence="2 3">
    <name type="scientific">Ilyodon furcidens</name>
    <name type="common">goldbreast splitfin</name>
    <dbReference type="NCBI Taxonomy" id="33524"/>
    <lineage>
        <taxon>Eukaryota</taxon>
        <taxon>Metazoa</taxon>
        <taxon>Chordata</taxon>
        <taxon>Craniata</taxon>
        <taxon>Vertebrata</taxon>
        <taxon>Euteleostomi</taxon>
        <taxon>Actinopterygii</taxon>
        <taxon>Neopterygii</taxon>
        <taxon>Teleostei</taxon>
        <taxon>Neoteleostei</taxon>
        <taxon>Acanthomorphata</taxon>
        <taxon>Ovalentaria</taxon>
        <taxon>Atherinomorphae</taxon>
        <taxon>Cyprinodontiformes</taxon>
        <taxon>Goodeidae</taxon>
        <taxon>Ilyodon</taxon>
    </lineage>
</organism>